<dbReference type="HOGENOM" id="CLU_1498553_0_0_1"/>
<dbReference type="EnsemblPlants" id="OMERI11G06430.2">
    <property type="protein sequence ID" value="OMERI11G06430.2"/>
    <property type="gene ID" value="OMERI11G06430"/>
</dbReference>
<evidence type="ECO:0000313" key="2">
    <source>
        <dbReference type="EnsemblPlants" id="OMERI11G06430.2"/>
    </source>
</evidence>
<dbReference type="AlphaFoldDB" id="A0A0E0F3Y8"/>
<feature type="region of interest" description="Disordered" evidence="1">
    <location>
        <begin position="65"/>
        <end position="176"/>
    </location>
</feature>
<dbReference type="Proteomes" id="UP000008021">
    <property type="component" value="Chromosome 11"/>
</dbReference>
<dbReference type="Gramene" id="OMERI11G06430.2">
    <property type="protein sequence ID" value="OMERI11G06430.2"/>
    <property type="gene ID" value="OMERI11G06430"/>
</dbReference>
<evidence type="ECO:0000256" key="1">
    <source>
        <dbReference type="SAM" id="MobiDB-lite"/>
    </source>
</evidence>
<accession>A0A0E0F3Y8</accession>
<reference evidence="2" key="1">
    <citation type="submission" date="2015-04" db="UniProtKB">
        <authorList>
            <consortium name="EnsemblPlants"/>
        </authorList>
    </citation>
    <scope>IDENTIFICATION</scope>
</reference>
<reference evidence="2" key="2">
    <citation type="submission" date="2018-05" db="EMBL/GenBank/DDBJ databases">
        <title>OmerRS3 (Oryza meridionalis Reference Sequence Version 3).</title>
        <authorList>
            <person name="Zhang J."/>
            <person name="Kudrna D."/>
            <person name="Lee S."/>
            <person name="Talag J."/>
            <person name="Welchert J."/>
            <person name="Wing R.A."/>
        </authorList>
    </citation>
    <scope>NUCLEOTIDE SEQUENCE [LARGE SCALE GENOMIC DNA]</scope>
    <source>
        <strain evidence="2">cv. OR44</strain>
    </source>
</reference>
<keyword evidence="3" id="KW-1185">Reference proteome</keyword>
<organism evidence="2">
    <name type="scientific">Oryza meridionalis</name>
    <dbReference type="NCBI Taxonomy" id="40149"/>
    <lineage>
        <taxon>Eukaryota</taxon>
        <taxon>Viridiplantae</taxon>
        <taxon>Streptophyta</taxon>
        <taxon>Embryophyta</taxon>
        <taxon>Tracheophyta</taxon>
        <taxon>Spermatophyta</taxon>
        <taxon>Magnoliopsida</taxon>
        <taxon>Liliopsida</taxon>
        <taxon>Poales</taxon>
        <taxon>Poaceae</taxon>
        <taxon>BOP clade</taxon>
        <taxon>Oryzoideae</taxon>
        <taxon>Oryzeae</taxon>
        <taxon>Oryzinae</taxon>
        <taxon>Oryza</taxon>
    </lineage>
</organism>
<proteinExistence type="predicted"/>
<name>A0A0E0F3Y8_9ORYZ</name>
<evidence type="ECO:0000313" key="3">
    <source>
        <dbReference type="Proteomes" id="UP000008021"/>
    </source>
</evidence>
<feature type="compositionally biased region" description="Basic and acidic residues" evidence="1">
    <location>
        <begin position="75"/>
        <end position="86"/>
    </location>
</feature>
<sequence>MEDAHLLLSPQGDCRLAAVAGRRRRRVRSGGIVPPGPSMIAWTRKHGEVHNGGHRDAFVALATKVRAPPMATRRVQSDKREKRRREEEEESSEETKKRSPDAHLLLSPQGDCRLAAVAGRRRRRVRSGGIVPPGPVDGSARSKLTTPERKGGSMDPGYTRLPVDMGCPNQDPMFGS</sequence>
<protein>
    <submittedName>
        <fullName evidence="2">Uncharacterized protein</fullName>
    </submittedName>
</protein>